<evidence type="ECO:0000313" key="4">
    <source>
        <dbReference type="Proteomes" id="UP001062263"/>
    </source>
</evidence>
<keyword evidence="1" id="KW-0175">Coiled coil</keyword>
<gene>
    <name evidence="3" type="ORF">Abiwalacus_03540</name>
</gene>
<accession>A0ABM7ZDH3</accession>
<evidence type="ECO:0000256" key="2">
    <source>
        <dbReference type="SAM" id="MobiDB-lite"/>
    </source>
</evidence>
<keyword evidence="4" id="KW-1185">Reference proteome</keyword>
<feature type="coiled-coil region" evidence="1">
    <location>
        <begin position="191"/>
        <end position="218"/>
    </location>
</feature>
<reference evidence="3" key="1">
    <citation type="submission" date="2022-06" db="EMBL/GenBank/DDBJ databases">
        <title>Akkermansia biwalacus sp. nov., an anaerobic mucin-degrading bacterium isolated from human intestine.</title>
        <authorList>
            <person name="Kobayashi Y."/>
            <person name="Inoue S."/>
            <person name="Kawahara T."/>
            <person name="Kohda N."/>
        </authorList>
    </citation>
    <scope>NUCLEOTIDE SEQUENCE</scope>
    <source>
        <strain evidence="3">WON2089</strain>
    </source>
</reference>
<organism evidence="3 4">
    <name type="scientific">Akkermansia biwaensis</name>
    <dbReference type="NCBI Taxonomy" id="2946555"/>
    <lineage>
        <taxon>Bacteria</taxon>
        <taxon>Pseudomonadati</taxon>
        <taxon>Verrucomicrobiota</taxon>
        <taxon>Verrucomicrobiia</taxon>
        <taxon>Verrucomicrobiales</taxon>
        <taxon>Akkermansiaceae</taxon>
        <taxon>Akkermansia</taxon>
    </lineage>
</organism>
<feature type="compositionally biased region" description="Pro residues" evidence="2">
    <location>
        <begin position="236"/>
        <end position="261"/>
    </location>
</feature>
<proteinExistence type="predicted"/>
<evidence type="ECO:0000256" key="1">
    <source>
        <dbReference type="SAM" id="Coils"/>
    </source>
</evidence>
<sequence>MCALLPASLAEDMALRSGRVLKDASVVSSGDDFVSVQYTDGVAKVSYKELTDEQQKAYKMTPDEVAARLEKRRSEEAVRRQRAEAVKKAAEEEARKIRESLSEAERHPRYLEGEDVVRMFLLMGDLSRVEAEVIALQWNAQEADRVGLPQDAKVFRTRARTYQDQISSIRKKREDAELYWKDLEKKYLALKDGTQKKITDLNKQVNQLQGEIREVASQPKTERVVVTPIVRPWNYPPPPVIIRPNPPSPPPRPQPVPPPVRPIQSPYGTTIGR</sequence>
<protein>
    <submittedName>
        <fullName evidence="3">Uncharacterized protein</fullName>
    </submittedName>
</protein>
<name>A0ABM7ZDH3_9BACT</name>
<dbReference type="EMBL" id="AP025943">
    <property type="protein sequence ID" value="BDL42780.1"/>
    <property type="molecule type" value="Genomic_DNA"/>
</dbReference>
<dbReference type="Proteomes" id="UP001062263">
    <property type="component" value="Chromosome"/>
</dbReference>
<evidence type="ECO:0000313" key="3">
    <source>
        <dbReference type="EMBL" id="BDL42780.1"/>
    </source>
</evidence>
<feature type="coiled-coil region" evidence="1">
    <location>
        <begin position="73"/>
        <end position="107"/>
    </location>
</feature>
<feature type="region of interest" description="Disordered" evidence="2">
    <location>
        <begin position="236"/>
        <end position="273"/>
    </location>
</feature>